<dbReference type="AlphaFoldDB" id="A0A165RV40"/>
<keyword evidence="1" id="KW-0472">Membrane</keyword>
<gene>
    <name evidence="2" type="ORF">DAEQUDRAFT_724575</name>
</gene>
<keyword evidence="1" id="KW-1133">Transmembrane helix</keyword>
<accession>A0A165RV40</accession>
<evidence type="ECO:0000313" key="3">
    <source>
        <dbReference type="Proteomes" id="UP000076727"/>
    </source>
</evidence>
<reference evidence="2 3" key="1">
    <citation type="journal article" date="2016" name="Mol. Biol. Evol.">
        <title>Comparative Genomics of Early-Diverging Mushroom-Forming Fungi Provides Insights into the Origins of Lignocellulose Decay Capabilities.</title>
        <authorList>
            <person name="Nagy L.G."/>
            <person name="Riley R."/>
            <person name="Tritt A."/>
            <person name="Adam C."/>
            <person name="Daum C."/>
            <person name="Floudas D."/>
            <person name="Sun H."/>
            <person name="Yadav J.S."/>
            <person name="Pangilinan J."/>
            <person name="Larsson K.H."/>
            <person name="Matsuura K."/>
            <person name="Barry K."/>
            <person name="Labutti K."/>
            <person name="Kuo R."/>
            <person name="Ohm R.A."/>
            <person name="Bhattacharya S.S."/>
            <person name="Shirouzu T."/>
            <person name="Yoshinaga Y."/>
            <person name="Martin F.M."/>
            <person name="Grigoriev I.V."/>
            <person name="Hibbett D.S."/>
        </authorList>
    </citation>
    <scope>NUCLEOTIDE SEQUENCE [LARGE SCALE GENOMIC DNA]</scope>
    <source>
        <strain evidence="2 3">L-15889</strain>
    </source>
</reference>
<evidence type="ECO:0000256" key="1">
    <source>
        <dbReference type="SAM" id="Phobius"/>
    </source>
</evidence>
<evidence type="ECO:0000313" key="2">
    <source>
        <dbReference type="EMBL" id="KZT71193.1"/>
    </source>
</evidence>
<feature type="transmembrane region" description="Helical" evidence="1">
    <location>
        <begin position="200"/>
        <end position="223"/>
    </location>
</feature>
<sequence length="297" mass="32242">MSGSASQSSEDLRLLEASLVSGLVLQWGLLGVLCLQCNAYVSSAANVVRRHKITVYAILLLEWVQSIGLAYQIIGLALSLPVVDMFAFTIYTVSPISTATAQVFYAKRVIQLSRRHNWTWVIGAVCAFEIAAGIITGVAVTLLSEPPYNDRRGPPFRVIFCIWCSLTIAANLLIVVSMSIMYRKGRWNCHRQSISIITRLFVFGVQSGSVMTGIYVFTVITGLGPNIALSGFPDSLVMLSKVSACTLLACLNNPMLSGEGMYHNVDLIMDDTAKAETHENARSGANHERGMIGSSSV</sequence>
<feature type="transmembrane region" description="Helical" evidence="1">
    <location>
        <begin position="118"/>
        <end position="144"/>
    </location>
</feature>
<feature type="transmembrane region" description="Helical" evidence="1">
    <location>
        <begin position="20"/>
        <end position="41"/>
    </location>
</feature>
<keyword evidence="3" id="KW-1185">Reference proteome</keyword>
<proteinExistence type="predicted"/>
<protein>
    <submittedName>
        <fullName evidence="2">Uncharacterized protein</fullName>
    </submittedName>
</protein>
<dbReference type="Proteomes" id="UP000076727">
    <property type="component" value="Unassembled WGS sequence"/>
</dbReference>
<feature type="transmembrane region" description="Helical" evidence="1">
    <location>
        <begin position="156"/>
        <end position="180"/>
    </location>
</feature>
<feature type="transmembrane region" description="Helical" evidence="1">
    <location>
        <begin position="53"/>
        <end position="74"/>
    </location>
</feature>
<organism evidence="2 3">
    <name type="scientific">Daedalea quercina L-15889</name>
    <dbReference type="NCBI Taxonomy" id="1314783"/>
    <lineage>
        <taxon>Eukaryota</taxon>
        <taxon>Fungi</taxon>
        <taxon>Dikarya</taxon>
        <taxon>Basidiomycota</taxon>
        <taxon>Agaricomycotina</taxon>
        <taxon>Agaricomycetes</taxon>
        <taxon>Polyporales</taxon>
        <taxon>Fomitopsis</taxon>
    </lineage>
</organism>
<keyword evidence="1" id="KW-0812">Transmembrane</keyword>
<dbReference type="EMBL" id="KV429047">
    <property type="protein sequence ID" value="KZT71193.1"/>
    <property type="molecule type" value="Genomic_DNA"/>
</dbReference>
<name>A0A165RV40_9APHY</name>
<feature type="transmembrane region" description="Helical" evidence="1">
    <location>
        <begin position="86"/>
        <end position="106"/>
    </location>
</feature>